<dbReference type="Proteomes" id="UP001195965">
    <property type="component" value="Chromosome"/>
</dbReference>
<accession>A0ACD5HCJ6</accession>
<protein>
    <submittedName>
        <fullName evidence="1">Uncharacterized protein</fullName>
    </submittedName>
</protein>
<gene>
    <name evidence="1" type="ORF">HHS34_007790</name>
</gene>
<evidence type="ECO:0000313" key="2">
    <source>
        <dbReference type="Proteomes" id="UP001195965"/>
    </source>
</evidence>
<name>A0ACD5HCJ6_9PROT</name>
<keyword evidence="2" id="KW-1185">Reference proteome</keyword>
<reference evidence="1 2" key="1">
    <citation type="journal article" date="2021" name="ISME J.">
        <title>Genomic evolution of the class Acidithiobacillia: deep-branching Proteobacteria living in extreme acidic conditions.</title>
        <authorList>
            <person name="Moya-Beltran A."/>
            <person name="Beard S."/>
            <person name="Rojas-Villalobos C."/>
            <person name="Issotta F."/>
            <person name="Gallardo Y."/>
            <person name="Ulloa R."/>
            <person name="Giaveno A."/>
            <person name="Degli Esposti M."/>
            <person name="Johnson D.B."/>
            <person name="Quatrini R."/>
        </authorList>
    </citation>
    <scope>NUCLEOTIDE SEQUENCE [LARGE SCALE GENOMIC DNA]</scope>
    <source>
        <strain evidence="1 2">GG1-14</strain>
    </source>
</reference>
<organism evidence="1 2">
    <name type="scientific">Acidithiobacillus montserratensis</name>
    <dbReference type="NCBI Taxonomy" id="2729135"/>
    <lineage>
        <taxon>Bacteria</taxon>
        <taxon>Pseudomonadati</taxon>
        <taxon>Pseudomonadota</taxon>
        <taxon>Acidithiobacillia</taxon>
        <taxon>Acidithiobacillales</taxon>
        <taxon>Acidithiobacillaceae</taxon>
        <taxon>Acidithiobacillus</taxon>
    </lineage>
</organism>
<proteinExistence type="predicted"/>
<dbReference type="EMBL" id="CP127526">
    <property type="protein sequence ID" value="XRI72352.1"/>
    <property type="molecule type" value="Genomic_DNA"/>
</dbReference>
<evidence type="ECO:0000313" key="1">
    <source>
        <dbReference type="EMBL" id="XRI72352.1"/>
    </source>
</evidence>
<sequence>MPEQAREDWLALEKAILQWAGGMGWRLERTGPLRRGVWPVPRLEFLREGVLTPEIWDQFLAVCPLFESFVAGRREALSHEGIPVKFYQVEKPAWGFAQMAHTGPAEWVAYCRNRRGWDQLPAESEQAAFAWIGLGFLPPEARHLHGIITPGEEPHA</sequence>